<gene>
    <name evidence="8" type="ORF">K7X08_020461</name>
</gene>
<dbReference type="PANTHER" id="PTHR23500">
    <property type="entry name" value="SOLUTE CARRIER FAMILY 2, FACILITATED GLUCOSE TRANSPORTER"/>
    <property type="match status" value="1"/>
</dbReference>
<evidence type="ECO:0000256" key="3">
    <source>
        <dbReference type="ARBA" id="ARBA00022448"/>
    </source>
</evidence>
<keyword evidence="5" id="KW-1133">Transmembrane helix</keyword>
<dbReference type="OrthoDB" id="1305576at2759"/>
<comment type="subcellular location">
    <subcellularLocation>
        <location evidence="1">Membrane</location>
    </subcellularLocation>
</comment>
<evidence type="ECO:0000256" key="1">
    <source>
        <dbReference type="ARBA" id="ARBA00004370"/>
    </source>
</evidence>
<comment type="caution">
    <text evidence="8">The sequence shown here is derived from an EMBL/GenBank/DDBJ whole genome shotgun (WGS) entry which is preliminary data.</text>
</comment>
<keyword evidence="6" id="KW-0472">Membrane</keyword>
<dbReference type="AlphaFoldDB" id="A0A9Q1M7K5"/>
<protein>
    <submittedName>
        <fullName evidence="8">Uncharacterized protein</fullName>
    </submittedName>
</protein>
<proteinExistence type="inferred from homology"/>
<dbReference type="Proteomes" id="UP001152561">
    <property type="component" value="Unassembled WGS sequence"/>
</dbReference>
<evidence type="ECO:0000313" key="9">
    <source>
        <dbReference type="Proteomes" id="UP001152561"/>
    </source>
</evidence>
<evidence type="ECO:0000256" key="6">
    <source>
        <dbReference type="ARBA" id="ARBA00023136"/>
    </source>
</evidence>
<name>A0A9Q1M7K5_9SOLA</name>
<dbReference type="EMBL" id="JAJAGQ010000009">
    <property type="protein sequence ID" value="KAJ8553068.1"/>
    <property type="molecule type" value="Genomic_DNA"/>
</dbReference>
<evidence type="ECO:0000256" key="7">
    <source>
        <dbReference type="ARBA" id="ARBA00044504"/>
    </source>
</evidence>
<keyword evidence="3" id="KW-0813">Transport</keyword>
<comment type="similarity">
    <text evidence="7">Belongs to the major facilitator superfamily. Phosphate:H(+) symporter (TC 2.A.1.9) family.</text>
</comment>
<evidence type="ECO:0000256" key="4">
    <source>
        <dbReference type="ARBA" id="ARBA00022692"/>
    </source>
</evidence>
<dbReference type="InterPro" id="IPR036259">
    <property type="entry name" value="MFS_trans_sf"/>
</dbReference>
<organism evidence="8 9">
    <name type="scientific">Anisodus acutangulus</name>
    <dbReference type="NCBI Taxonomy" id="402998"/>
    <lineage>
        <taxon>Eukaryota</taxon>
        <taxon>Viridiplantae</taxon>
        <taxon>Streptophyta</taxon>
        <taxon>Embryophyta</taxon>
        <taxon>Tracheophyta</taxon>
        <taxon>Spermatophyta</taxon>
        <taxon>Magnoliopsida</taxon>
        <taxon>eudicotyledons</taxon>
        <taxon>Gunneridae</taxon>
        <taxon>Pentapetalae</taxon>
        <taxon>asterids</taxon>
        <taxon>lamiids</taxon>
        <taxon>Solanales</taxon>
        <taxon>Solanaceae</taxon>
        <taxon>Solanoideae</taxon>
        <taxon>Hyoscyameae</taxon>
        <taxon>Anisodus</taxon>
    </lineage>
</organism>
<comment type="similarity">
    <text evidence="2">Belongs to the major facilitator superfamily. Sugar transporter (TC 2.A.1.1) family.</text>
</comment>
<evidence type="ECO:0000313" key="8">
    <source>
        <dbReference type="EMBL" id="KAJ8553068.1"/>
    </source>
</evidence>
<dbReference type="Pfam" id="PF00083">
    <property type="entry name" value="Sugar_tr"/>
    <property type="match status" value="1"/>
</dbReference>
<dbReference type="PANTHER" id="PTHR23500:SF511">
    <property type="entry name" value="SUGAR TRANSPORT PROTEIN 2"/>
    <property type="match status" value="1"/>
</dbReference>
<reference evidence="9" key="1">
    <citation type="journal article" date="2023" name="Proc. Natl. Acad. Sci. U.S.A.">
        <title>Genomic and structural basis for evolution of tropane alkaloid biosynthesis.</title>
        <authorList>
            <person name="Wanga Y.-J."/>
            <person name="Taina T."/>
            <person name="Yua J.-Y."/>
            <person name="Lia J."/>
            <person name="Xua B."/>
            <person name="Chenc J."/>
            <person name="D'Auriad J.C."/>
            <person name="Huanga J.-P."/>
            <person name="Huanga S.-X."/>
        </authorList>
    </citation>
    <scope>NUCLEOTIDE SEQUENCE [LARGE SCALE GENOMIC DNA]</scope>
    <source>
        <strain evidence="9">cv. KIB-2019</strain>
    </source>
</reference>
<keyword evidence="9" id="KW-1185">Reference proteome</keyword>
<dbReference type="GO" id="GO:0016020">
    <property type="term" value="C:membrane"/>
    <property type="evidence" value="ECO:0007669"/>
    <property type="project" value="UniProtKB-SubCell"/>
</dbReference>
<evidence type="ECO:0000256" key="5">
    <source>
        <dbReference type="ARBA" id="ARBA00022989"/>
    </source>
</evidence>
<evidence type="ECO:0000256" key="2">
    <source>
        <dbReference type="ARBA" id="ARBA00010992"/>
    </source>
</evidence>
<accession>A0A9Q1M7K5</accession>
<dbReference type="InterPro" id="IPR045262">
    <property type="entry name" value="STP/PLT_plant"/>
</dbReference>
<dbReference type="GO" id="GO:0015144">
    <property type="term" value="F:carbohydrate transmembrane transporter activity"/>
    <property type="evidence" value="ECO:0007669"/>
    <property type="project" value="InterPro"/>
</dbReference>
<sequence length="143" mass="15612">MASSCSVNSPVPLTETTFAEETSTGVGVIDAEFEDGYLITVMIGSEKCKGVLYKIPVTQELLNQNPPTEEAESAITEVVICSIIAAFGGLMFGYDIGISGGVTSMDDFLEKFLPKVYVKKHRAKEDNYCKYDNQMLQLFTSSL</sequence>
<keyword evidence="4" id="KW-0812">Transmembrane</keyword>
<dbReference type="InterPro" id="IPR005828">
    <property type="entry name" value="MFS_sugar_transport-like"/>
</dbReference>
<dbReference type="Gene3D" id="1.20.1250.20">
    <property type="entry name" value="MFS general substrate transporter like domains"/>
    <property type="match status" value="1"/>
</dbReference>